<comment type="caution">
    <text evidence="3">The sequence shown here is derived from an EMBL/GenBank/DDBJ whole genome shotgun (WGS) entry which is preliminary data.</text>
</comment>
<name>A0A1A6XXX8_STEMA</name>
<sequence length="238" mass="26899">MASPEPRWCRHRRFALRCLAVFAGVWLIAAIHPKYPRDWFLENLLTAVSVPFLVWVQRKRPFSPPVNLALLAFLSLHSLGAHYTYAEVPYEAWTRAITGHSLGDLMGWDRNHFDRLVHFLYGVLVLPAVRELMARRVQAGPMMMDFICFLFITATSTLYELLEWAAVMVVDQDLGMAYLGIQGDVWDAHKDMALASLGAVISVAVSMVARRWRTRHSAGPAPEPRLAQGRSQRSGPES</sequence>
<dbReference type="Pfam" id="PF09997">
    <property type="entry name" value="DUF2238"/>
    <property type="match status" value="1"/>
</dbReference>
<feature type="transmembrane region" description="Helical" evidence="2">
    <location>
        <begin position="192"/>
        <end position="209"/>
    </location>
</feature>
<dbReference type="InterPro" id="IPR014509">
    <property type="entry name" value="YjdF-like"/>
</dbReference>
<dbReference type="PIRSF" id="PIRSF020606">
    <property type="entry name" value="UCP020606"/>
    <property type="match status" value="1"/>
</dbReference>
<feature type="transmembrane region" description="Helical" evidence="2">
    <location>
        <begin position="116"/>
        <end position="134"/>
    </location>
</feature>
<dbReference type="EMBL" id="LYVJ01000004">
    <property type="protein sequence ID" value="OBU68437.1"/>
    <property type="molecule type" value="Genomic_DNA"/>
</dbReference>
<dbReference type="Proteomes" id="UP000092256">
    <property type="component" value="Unassembled WGS sequence"/>
</dbReference>
<dbReference type="AlphaFoldDB" id="A0A1A6XXX8"/>
<evidence type="ECO:0000313" key="3">
    <source>
        <dbReference type="EMBL" id="OBU68437.1"/>
    </source>
</evidence>
<keyword evidence="2" id="KW-0812">Transmembrane</keyword>
<proteinExistence type="predicted"/>
<accession>A0A1A6XXX8</accession>
<feature type="transmembrane region" description="Helical" evidence="2">
    <location>
        <begin position="14"/>
        <end position="33"/>
    </location>
</feature>
<organism evidence="3 4">
    <name type="scientific">Stenotrophomonas maltophilia</name>
    <name type="common">Pseudomonas maltophilia</name>
    <name type="synonym">Xanthomonas maltophilia</name>
    <dbReference type="NCBI Taxonomy" id="40324"/>
    <lineage>
        <taxon>Bacteria</taxon>
        <taxon>Pseudomonadati</taxon>
        <taxon>Pseudomonadota</taxon>
        <taxon>Gammaproteobacteria</taxon>
        <taxon>Lysobacterales</taxon>
        <taxon>Lysobacteraceae</taxon>
        <taxon>Stenotrophomonas</taxon>
        <taxon>Stenotrophomonas maltophilia group</taxon>
    </lineage>
</organism>
<feature type="compositionally biased region" description="Polar residues" evidence="1">
    <location>
        <begin position="229"/>
        <end position="238"/>
    </location>
</feature>
<reference evidence="3 4" key="1">
    <citation type="submission" date="2016-05" db="EMBL/GenBank/DDBJ databases">
        <title>Draft Genome Sequences of Stenotrophomonas maltophilia Strains Sm32COP, Sm41DVV, Sm46PAILV, SmF3, SmF22, SmSOFb1 and SmCVFa1, Isolated from Different Manures, in France.</title>
        <authorList>
            <person name="Nazaret S."/>
            <person name="Bodilis J."/>
        </authorList>
    </citation>
    <scope>NUCLEOTIDE SEQUENCE [LARGE SCALE GENOMIC DNA]</scope>
    <source>
        <strain evidence="3 4">Sm46PAILV</strain>
    </source>
</reference>
<evidence type="ECO:0008006" key="5">
    <source>
        <dbReference type="Google" id="ProtNLM"/>
    </source>
</evidence>
<gene>
    <name evidence="3" type="ORF">A9K58_06365</name>
</gene>
<evidence type="ECO:0000313" key="4">
    <source>
        <dbReference type="Proteomes" id="UP000092256"/>
    </source>
</evidence>
<feature type="region of interest" description="Disordered" evidence="1">
    <location>
        <begin position="215"/>
        <end position="238"/>
    </location>
</feature>
<keyword evidence="2" id="KW-0472">Membrane</keyword>
<protein>
    <recommendedName>
        <fullName evidence="5">DUF2238 domain-containing protein</fullName>
    </recommendedName>
</protein>
<evidence type="ECO:0000256" key="1">
    <source>
        <dbReference type="SAM" id="MobiDB-lite"/>
    </source>
</evidence>
<keyword evidence="2" id="KW-1133">Transmembrane helix</keyword>
<feature type="transmembrane region" description="Helical" evidence="2">
    <location>
        <begin position="146"/>
        <end position="170"/>
    </location>
</feature>
<dbReference type="InterPro" id="IPR058534">
    <property type="entry name" value="YjdF"/>
</dbReference>
<evidence type="ECO:0000256" key="2">
    <source>
        <dbReference type="SAM" id="Phobius"/>
    </source>
</evidence>